<evidence type="ECO:0000256" key="1">
    <source>
        <dbReference type="SAM" id="Phobius"/>
    </source>
</evidence>
<feature type="transmembrane region" description="Helical" evidence="1">
    <location>
        <begin position="151"/>
        <end position="169"/>
    </location>
</feature>
<feature type="transmembrane region" description="Helical" evidence="1">
    <location>
        <begin position="48"/>
        <end position="69"/>
    </location>
</feature>
<accession>A0A1V0JZL3</accession>
<evidence type="ECO:0000313" key="2">
    <source>
        <dbReference type="EMBL" id="ARD24452.1"/>
    </source>
</evidence>
<dbReference type="EMBL" id="KY021154">
    <property type="protein sequence ID" value="ARD24452.1"/>
    <property type="molecule type" value="Genomic_DNA"/>
</dbReference>
<feature type="transmembrane region" description="Helical" evidence="1">
    <location>
        <begin position="121"/>
        <end position="144"/>
    </location>
</feature>
<sequence length="231" mass="27390">MINELRVCNLKFSNQFLTYLPILISFIFVFFINFYINSKTWDDDQISLYTSSFNVMVSIFLSINVYQVINFEENIGHFNHILSKPKRINWALSVLFFSYSITSLCIIIAVINLFIHTNNVFITLFFFVSSFVFNIITLIILFIFGVFFKSILSIIIGILNFIFNVYFGLEVLGDHSWFYMPTTYSTRYIHMYIENNIPMTLTIIMYIVSTIILFCFIYIRFNKWNGRVIKD</sequence>
<dbReference type="NCBIfam" id="NF047572">
    <property type="entry name" value="lant_immun_BsaG"/>
    <property type="match status" value="1"/>
</dbReference>
<keyword evidence="1" id="KW-0472">Membrane</keyword>
<keyword evidence="2" id="KW-0614">Plasmid</keyword>
<proteinExistence type="predicted"/>
<keyword evidence="1" id="KW-0812">Transmembrane</keyword>
<feature type="transmembrane region" description="Helical" evidence="1">
    <location>
        <begin position="90"/>
        <end position="115"/>
    </location>
</feature>
<feature type="transmembrane region" description="Helical" evidence="1">
    <location>
        <begin position="16"/>
        <end position="36"/>
    </location>
</feature>
<geneLocation type="plasmid" evidence="2">
    <name>pRJ109</name>
</geneLocation>
<protein>
    <submittedName>
        <fullName evidence="2">HyiG</fullName>
    </submittedName>
</protein>
<name>A0A1V0JZL3_STAHY</name>
<reference evidence="2" key="1">
    <citation type="submission" date="2016-10" db="EMBL/GenBank/DDBJ databases">
        <authorList>
            <person name="de Groot N.N."/>
        </authorList>
    </citation>
    <scope>NUCLEOTIDE SEQUENCE</scope>
    <source>
        <strain evidence="2">3682</strain>
        <plasmid evidence="2">pRJ109</plasmid>
    </source>
</reference>
<dbReference type="AlphaFoldDB" id="A0A1V0JZL3"/>
<organism evidence="2">
    <name type="scientific">Staphylococcus hyicus</name>
    <dbReference type="NCBI Taxonomy" id="1284"/>
    <lineage>
        <taxon>Bacteria</taxon>
        <taxon>Bacillati</taxon>
        <taxon>Bacillota</taxon>
        <taxon>Bacilli</taxon>
        <taxon>Bacillales</taxon>
        <taxon>Staphylococcaceae</taxon>
        <taxon>Staphylococcus</taxon>
    </lineage>
</organism>
<reference evidence="2" key="2">
    <citation type="journal article" date="2017" name="Microbiol. Res.">
        <title>Genetic and biochemical characterization of hyicin 3682, the first bacteriocin reported for Staphylococcus hyicus.</title>
        <authorList>
            <person name="Carlin Fagundes P."/>
            <person name="Nascimento de Sousa Santos I."/>
            <person name="Silva Francisco M."/>
            <person name="Mattos Albano R."/>
            <person name="de Freire Bastos M.D."/>
        </authorList>
    </citation>
    <scope>NUCLEOTIDE SEQUENCE</scope>
    <source>
        <strain evidence="2">3682</strain>
        <plasmid evidence="2">pRJ109</plasmid>
    </source>
</reference>
<feature type="transmembrane region" description="Helical" evidence="1">
    <location>
        <begin position="197"/>
        <end position="219"/>
    </location>
</feature>
<gene>
    <name evidence="2" type="primary">hyiG</name>
</gene>
<keyword evidence="1" id="KW-1133">Transmembrane helix</keyword>